<evidence type="ECO:0008006" key="4">
    <source>
        <dbReference type="Google" id="ProtNLM"/>
    </source>
</evidence>
<feature type="compositionally biased region" description="Gly residues" evidence="1">
    <location>
        <begin position="332"/>
        <end position="343"/>
    </location>
</feature>
<name>A0A8H5ME10_9AGAR</name>
<dbReference type="Pfam" id="PF10309">
    <property type="entry name" value="NCBP3"/>
    <property type="match status" value="1"/>
</dbReference>
<evidence type="ECO:0000313" key="2">
    <source>
        <dbReference type="EMBL" id="KAF5390444.1"/>
    </source>
</evidence>
<feature type="region of interest" description="Disordered" evidence="1">
    <location>
        <begin position="273"/>
        <end position="405"/>
    </location>
</feature>
<dbReference type="PANTHER" id="PTHR16291:SF0">
    <property type="entry name" value="NUCLEAR CAP-BINDING PROTEIN SUBUNIT 3"/>
    <property type="match status" value="1"/>
</dbReference>
<feature type="region of interest" description="Disordered" evidence="1">
    <location>
        <begin position="58"/>
        <end position="83"/>
    </location>
</feature>
<dbReference type="GO" id="GO:0000340">
    <property type="term" value="F:RNA 7-methylguanosine cap binding"/>
    <property type="evidence" value="ECO:0007669"/>
    <property type="project" value="InterPro"/>
</dbReference>
<dbReference type="Proteomes" id="UP000518752">
    <property type="component" value="Unassembled WGS sequence"/>
</dbReference>
<sequence length="405" mass="45016">MDISAPTDLLATSENVEDTSELLSYDETVPYEEQLPTGAEATALASRIGNTKVYLLSDSSAPTMRGGKRKRDGQEEENADDLEEDIEMEGDPTLRGNALLLTGAPVSNLPTARLFAYATHFDSHPMGLEWIDDNTCILVFKSKAAARTGLRHLSKLFGEEPDPDGYITAKPIPIAFWPPEQRINNSLRSGEDAQSQPTMKSVIKMRWAKVDDVKKRGARSDSEFYRKHGRMAGKELFNGRELPMKKRRRNEDDVQSTALRKEQLDEELNEFLAEGEAEDSAALNPPSPPSKMRSDYIADDGRTALDESLPPKLDLASRIMAPLPRRGRKRQVGGGGGDTGGNDGLEKRLWSDKVDLSDRIGSERASSQNSGRQERNGRRTGGNRDRPKKTQQELDDELDAFLRED</sequence>
<dbReference type="GO" id="GO:0003729">
    <property type="term" value="F:mRNA binding"/>
    <property type="evidence" value="ECO:0007669"/>
    <property type="project" value="InterPro"/>
</dbReference>
<dbReference type="InterPro" id="IPR019416">
    <property type="entry name" value="NCBP3"/>
</dbReference>
<accession>A0A8H5ME10</accession>
<organism evidence="2 3">
    <name type="scientific">Collybiopsis confluens</name>
    <dbReference type="NCBI Taxonomy" id="2823264"/>
    <lineage>
        <taxon>Eukaryota</taxon>
        <taxon>Fungi</taxon>
        <taxon>Dikarya</taxon>
        <taxon>Basidiomycota</taxon>
        <taxon>Agaricomycotina</taxon>
        <taxon>Agaricomycetes</taxon>
        <taxon>Agaricomycetidae</taxon>
        <taxon>Agaricales</taxon>
        <taxon>Marasmiineae</taxon>
        <taxon>Omphalotaceae</taxon>
        <taxon>Collybiopsis</taxon>
    </lineage>
</organism>
<feature type="compositionally biased region" description="Basic and acidic residues" evidence="1">
    <location>
        <begin position="292"/>
        <end position="305"/>
    </location>
</feature>
<dbReference type="OrthoDB" id="422106at2759"/>
<feature type="compositionally biased region" description="Acidic residues" evidence="1">
    <location>
        <begin position="74"/>
        <end position="83"/>
    </location>
</feature>
<protein>
    <recommendedName>
        <fullName evidence="4">Chromatin target of PRMT1 protein C-terminal domain-containing protein</fullName>
    </recommendedName>
</protein>
<comment type="caution">
    <text evidence="2">The sequence shown here is derived from an EMBL/GenBank/DDBJ whole genome shotgun (WGS) entry which is preliminary data.</text>
</comment>
<feature type="region of interest" description="Disordered" evidence="1">
    <location>
        <begin position="1"/>
        <end position="21"/>
    </location>
</feature>
<evidence type="ECO:0000313" key="3">
    <source>
        <dbReference type="Proteomes" id="UP000518752"/>
    </source>
</evidence>
<feature type="compositionally biased region" description="Basic and acidic residues" evidence="1">
    <location>
        <begin position="344"/>
        <end position="362"/>
    </location>
</feature>
<gene>
    <name evidence="2" type="ORF">D9757_005291</name>
</gene>
<feature type="region of interest" description="Disordered" evidence="1">
    <location>
        <begin position="235"/>
        <end position="257"/>
    </location>
</feature>
<reference evidence="2 3" key="1">
    <citation type="journal article" date="2020" name="ISME J.">
        <title>Uncovering the hidden diversity of litter-decomposition mechanisms in mushroom-forming fungi.</title>
        <authorList>
            <person name="Floudas D."/>
            <person name="Bentzer J."/>
            <person name="Ahren D."/>
            <person name="Johansson T."/>
            <person name="Persson P."/>
            <person name="Tunlid A."/>
        </authorList>
    </citation>
    <scope>NUCLEOTIDE SEQUENCE [LARGE SCALE GENOMIC DNA]</scope>
    <source>
        <strain evidence="2 3">CBS 406.79</strain>
    </source>
</reference>
<feature type="compositionally biased region" description="Basic and acidic residues" evidence="1">
    <location>
        <begin position="372"/>
        <end position="392"/>
    </location>
</feature>
<dbReference type="AlphaFoldDB" id="A0A8H5ME10"/>
<evidence type="ECO:0000256" key="1">
    <source>
        <dbReference type="SAM" id="MobiDB-lite"/>
    </source>
</evidence>
<proteinExistence type="predicted"/>
<dbReference type="PANTHER" id="PTHR16291">
    <property type="entry name" value="NUCLEAR CAP-BINDING PROTEIN SUBUNIT 3"/>
    <property type="match status" value="1"/>
</dbReference>
<keyword evidence="3" id="KW-1185">Reference proteome</keyword>
<dbReference type="GO" id="GO:0005634">
    <property type="term" value="C:nucleus"/>
    <property type="evidence" value="ECO:0007669"/>
    <property type="project" value="TreeGrafter"/>
</dbReference>
<dbReference type="EMBL" id="JAACJN010000015">
    <property type="protein sequence ID" value="KAF5390444.1"/>
    <property type="molecule type" value="Genomic_DNA"/>
</dbReference>